<dbReference type="EMBL" id="FNYA01000001">
    <property type="protein sequence ID" value="SEI40813.1"/>
    <property type="molecule type" value="Genomic_DNA"/>
</dbReference>
<dbReference type="Proteomes" id="UP000199702">
    <property type="component" value="Unassembled WGS sequence"/>
</dbReference>
<evidence type="ECO:0000256" key="1">
    <source>
        <dbReference type="ARBA" id="ARBA00022729"/>
    </source>
</evidence>
<keyword evidence="4" id="KW-1185">Reference proteome</keyword>
<dbReference type="RefSeq" id="WP_091307008.1">
    <property type="nucleotide sequence ID" value="NZ_CBCSJU010000001.1"/>
</dbReference>
<evidence type="ECO:0000313" key="3">
    <source>
        <dbReference type="EMBL" id="SEI40813.1"/>
    </source>
</evidence>
<evidence type="ECO:0000259" key="2">
    <source>
        <dbReference type="Pfam" id="PF18962"/>
    </source>
</evidence>
<feature type="domain" description="Secretion system C-terminal sorting" evidence="2">
    <location>
        <begin position="76"/>
        <end position="130"/>
    </location>
</feature>
<reference evidence="4" key="1">
    <citation type="submission" date="2016-10" db="EMBL/GenBank/DDBJ databases">
        <authorList>
            <person name="Varghese N."/>
            <person name="Submissions S."/>
        </authorList>
    </citation>
    <scope>NUCLEOTIDE SEQUENCE [LARGE SCALE GENOMIC DNA]</scope>
    <source>
        <strain evidence="4">DSM 17934</strain>
    </source>
</reference>
<dbReference type="OrthoDB" id="9801383at2"/>
<evidence type="ECO:0000313" key="4">
    <source>
        <dbReference type="Proteomes" id="UP000199702"/>
    </source>
</evidence>
<dbReference type="InterPro" id="IPR026444">
    <property type="entry name" value="Secre_tail"/>
</dbReference>
<keyword evidence="1" id="KW-0732">Signal</keyword>
<accession>A0A1H6QAQ1</accession>
<name>A0A1H6QAQ1_9FLAO</name>
<protein>
    <submittedName>
        <fullName evidence="3">Por secretion system C-terminal sorting domain-containing protein</fullName>
    </submittedName>
</protein>
<proteinExistence type="predicted"/>
<gene>
    <name evidence="3" type="ORF">SAMN05660918_0396</name>
</gene>
<organism evidence="3 4">
    <name type="scientific">Flavobacterium terrigena</name>
    <dbReference type="NCBI Taxonomy" id="402734"/>
    <lineage>
        <taxon>Bacteria</taxon>
        <taxon>Pseudomonadati</taxon>
        <taxon>Bacteroidota</taxon>
        <taxon>Flavobacteriia</taxon>
        <taxon>Flavobacteriales</taxon>
        <taxon>Flavobacteriaceae</taxon>
        <taxon>Flavobacterium</taxon>
    </lineage>
</organism>
<dbReference type="NCBIfam" id="TIGR04183">
    <property type="entry name" value="Por_Secre_tail"/>
    <property type="match status" value="1"/>
</dbReference>
<sequence>MVFTNSVAFDATVDHYELIKGDPTGIYEVIATAVSTAGIVNFNNVPLSLDNYYLGYVLTSVLGNDTFNPINSLVSLYPNPTDGKVTIQLNDEVENSIYVEVFDIVGKKVLEVQKQAIGSNQKVELDLSGIAGEQLFIIRIHIGDKIETFKLLKKS</sequence>
<dbReference type="Pfam" id="PF18962">
    <property type="entry name" value="Por_Secre_tail"/>
    <property type="match status" value="1"/>
</dbReference>
<dbReference type="AlphaFoldDB" id="A0A1H6QAQ1"/>